<evidence type="ECO:0000259" key="3">
    <source>
        <dbReference type="Pfam" id="PF01361"/>
    </source>
</evidence>
<dbReference type="RefSeq" id="WP_017492705.1">
    <property type="nucleotide sequence ID" value="NZ_CAUQAZ010000100.1"/>
</dbReference>
<accession>A0A1X0WFB5</accession>
<organism evidence="4 5">
    <name type="scientific">Rouxiella badensis</name>
    <dbReference type="NCBI Taxonomy" id="1646377"/>
    <lineage>
        <taxon>Bacteria</taxon>
        <taxon>Pseudomonadati</taxon>
        <taxon>Pseudomonadota</taxon>
        <taxon>Gammaproteobacteria</taxon>
        <taxon>Enterobacterales</taxon>
        <taxon>Yersiniaceae</taxon>
        <taxon>Rouxiella</taxon>
    </lineage>
</organism>
<dbReference type="InterPro" id="IPR017284">
    <property type="entry name" value="Tautomerase_PptA"/>
</dbReference>
<keyword evidence="1" id="KW-0413">Isomerase</keyword>
<feature type="active site" description="Proton acceptor; via imino nitrogen" evidence="2">
    <location>
        <position position="2"/>
    </location>
</feature>
<dbReference type="Proteomes" id="UP000192536">
    <property type="component" value="Unassembled WGS sequence"/>
</dbReference>
<dbReference type="AlphaFoldDB" id="A0A1X0WFB5"/>
<dbReference type="InterPro" id="IPR004370">
    <property type="entry name" value="4-OT-like_dom"/>
</dbReference>
<proteinExistence type="predicted"/>
<evidence type="ECO:0000313" key="5">
    <source>
        <dbReference type="Proteomes" id="UP000192536"/>
    </source>
</evidence>
<gene>
    <name evidence="4" type="ORF">BS640_10875</name>
</gene>
<dbReference type="Pfam" id="PF01361">
    <property type="entry name" value="Tautomerase"/>
    <property type="match status" value="1"/>
</dbReference>
<dbReference type="SUPFAM" id="SSF55331">
    <property type="entry name" value="Tautomerase/MIF"/>
    <property type="match status" value="1"/>
</dbReference>
<dbReference type="PIRSF" id="PIRSF037799">
    <property type="entry name" value="Tautomer_YdcE_prd"/>
    <property type="match status" value="1"/>
</dbReference>
<dbReference type="Gene3D" id="3.30.429.10">
    <property type="entry name" value="Macrophage Migration Inhibitory Factor"/>
    <property type="match status" value="1"/>
</dbReference>
<name>A0A1X0WFB5_9GAMM</name>
<reference evidence="4 5" key="1">
    <citation type="journal article" date="2017" name="Int. J. Syst. Evol. Microbiol.">
        <title>Rouxiella badensis sp. nov. and Rouxiella silvae sp. nov. isolated from peat bog soil in Germany and emendation of the genus description.</title>
        <authorList>
            <person name="Le Fleche-Mateos A."/>
            <person name="Kugler J.H."/>
            <person name="Hansen S.H."/>
            <person name="Syldatk C."/>
            <person name="Hausmann R."/>
            <person name="Lomprez F."/>
            <person name="Vandenbogaert M."/>
            <person name="Manuguerra J.C."/>
            <person name="Grimont P.A."/>
        </authorList>
    </citation>
    <scope>NUCLEOTIDE SEQUENCE [LARGE SCALE GENOMIC DNA]</scope>
    <source>
        <strain evidence="4 5">DSM 100043</strain>
    </source>
</reference>
<feature type="domain" description="4-oxalocrotonate tautomerase-like" evidence="3">
    <location>
        <begin position="2"/>
        <end position="52"/>
    </location>
</feature>
<dbReference type="GeneID" id="93565989"/>
<dbReference type="InterPro" id="IPR014347">
    <property type="entry name" value="Tautomerase/MIF_sf"/>
</dbReference>
<dbReference type="EMBL" id="MRWE01000015">
    <property type="protein sequence ID" value="ORJ25498.1"/>
    <property type="molecule type" value="Genomic_DNA"/>
</dbReference>
<protein>
    <submittedName>
        <fullName evidence="4">Tautomerase PptA</fullName>
    </submittedName>
</protein>
<evidence type="ECO:0000256" key="1">
    <source>
        <dbReference type="ARBA" id="ARBA00023235"/>
    </source>
</evidence>
<dbReference type="GO" id="GO:0005737">
    <property type="term" value="C:cytoplasm"/>
    <property type="evidence" value="ECO:0007669"/>
    <property type="project" value="InterPro"/>
</dbReference>
<evidence type="ECO:0000256" key="2">
    <source>
        <dbReference type="PIRSR" id="PIRSR037799-1"/>
    </source>
</evidence>
<dbReference type="NCBIfam" id="NF002324">
    <property type="entry name" value="PRK01271.1"/>
    <property type="match status" value="1"/>
</dbReference>
<sequence length="77" mass="8890">MPHIDLKFITRNLTEAQQHAISDDLTDVLKKHFGSTDEAVSIRLNEIPKDDWKSEVYEPIIKAHLDELVKKPGYTMD</sequence>
<keyword evidence="5" id="KW-1185">Reference proteome</keyword>
<dbReference type="STRING" id="1646377.BS640_10875"/>
<comment type="caution">
    <text evidence="4">The sequence shown here is derived from an EMBL/GenBank/DDBJ whole genome shotgun (WGS) entry which is preliminary data.</text>
</comment>
<dbReference type="GO" id="GO:0016862">
    <property type="term" value="F:intramolecular oxidoreductase activity, interconverting keto- and enol-groups"/>
    <property type="evidence" value="ECO:0007669"/>
    <property type="project" value="InterPro"/>
</dbReference>
<evidence type="ECO:0000313" key="4">
    <source>
        <dbReference type="EMBL" id="ORJ25498.1"/>
    </source>
</evidence>